<evidence type="ECO:0008006" key="3">
    <source>
        <dbReference type="Google" id="ProtNLM"/>
    </source>
</evidence>
<organism evidence="2">
    <name type="scientific">bioreactor metagenome</name>
    <dbReference type="NCBI Taxonomy" id="1076179"/>
    <lineage>
        <taxon>unclassified sequences</taxon>
        <taxon>metagenomes</taxon>
        <taxon>ecological metagenomes</taxon>
    </lineage>
</organism>
<comment type="caution">
    <text evidence="2">The sequence shown here is derived from an EMBL/GenBank/DDBJ whole genome shotgun (WGS) entry which is preliminary data.</text>
</comment>
<evidence type="ECO:0000256" key="1">
    <source>
        <dbReference type="SAM" id="Phobius"/>
    </source>
</evidence>
<keyword evidence="1" id="KW-0472">Membrane</keyword>
<name>A0A645C8P9_9ZZZZ</name>
<proteinExistence type="predicted"/>
<accession>A0A645C8P9</accession>
<protein>
    <recommendedName>
        <fullName evidence="3">Peptidoglycan O-acetyltransferase</fullName>
    </recommendedName>
</protein>
<sequence>MFNIFAVWALTGLWHGASWNYVLWGLYYFLLLIIEKFFLGSFLKRIPSVFSVAYTLFFAMLGWVIFAIEDVSQIGTYLAKLFGFGGVPLVSGEGLFYATAYLPLLLICALASTPFFARMHSHLKVTRPIWLTPATVVVLAFSFLLSTAYLVDSTYNPFLYFRF</sequence>
<feature type="transmembrane region" description="Helical" evidence="1">
    <location>
        <begin position="12"/>
        <end position="34"/>
    </location>
</feature>
<evidence type="ECO:0000313" key="2">
    <source>
        <dbReference type="EMBL" id="MPM71074.1"/>
    </source>
</evidence>
<keyword evidence="1" id="KW-0812">Transmembrane</keyword>
<gene>
    <name evidence="2" type="ORF">SDC9_118037</name>
</gene>
<keyword evidence="1" id="KW-1133">Transmembrane helix</keyword>
<dbReference type="EMBL" id="VSSQ01023885">
    <property type="protein sequence ID" value="MPM71074.1"/>
    <property type="molecule type" value="Genomic_DNA"/>
</dbReference>
<feature type="transmembrane region" description="Helical" evidence="1">
    <location>
        <begin position="129"/>
        <end position="151"/>
    </location>
</feature>
<feature type="transmembrane region" description="Helical" evidence="1">
    <location>
        <begin position="46"/>
        <end position="68"/>
    </location>
</feature>
<reference evidence="2" key="1">
    <citation type="submission" date="2019-08" db="EMBL/GenBank/DDBJ databases">
        <authorList>
            <person name="Kucharzyk K."/>
            <person name="Murdoch R.W."/>
            <person name="Higgins S."/>
            <person name="Loffler F."/>
        </authorList>
    </citation>
    <scope>NUCLEOTIDE SEQUENCE</scope>
</reference>
<feature type="transmembrane region" description="Helical" evidence="1">
    <location>
        <begin position="95"/>
        <end position="117"/>
    </location>
</feature>
<dbReference type="AlphaFoldDB" id="A0A645C8P9"/>